<dbReference type="AlphaFoldDB" id="A0A9X2Y0Y1"/>
<evidence type="ECO:0000313" key="3">
    <source>
        <dbReference type="Proteomes" id="UP001155483"/>
    </source>
</evidence>
<evidence type="ECO:0000313" key="2">
    <source>
        <dbReference type="EMBL" id="MCU7552422.1"/>
    </source>
</evidence>
<keyword evidence="3" id="KW-1185">Reference proteome</keyword>
<reference evidence="2" key="2">
    <citation type="submission" date="2023-04" db="EMBL/GenBank/DDBJ databases">
        <title>Paracnuella aquatica gen. nov., sp. nov., a member of the family Chitinophagaceae isolated from a hot spring.</title>
        <authorList>
            <person name="Wang C."/>
        </authorList>
    </citation>
    <scope>NUCLEOTIDE SEQUENCE</scope>
    <source>
        <strain evidence="2">LB-8</strain>
    </source>
</reference>
<dbReference type="Proteomes" id="UP001155483">
    <property type="component" value="Unassembled WGS sequence"/>
</dbReference>
<feature type="region of interest" description="Disordered" evidence="1">
    <location>
        <begin position="175"/>
        <end position="213"/>
    </location>
</feature>
<accession>A0A9X2Y0Y1</accession>
<organism evidence="2 3">
    <name type="scientific">Paraflavisolibacter caeni</name>
    <dbReference type="NCBI Taxonomy" id="2982496"/>
    <lineage>
        <taxon>Bacteria</taxon>
        <taxon>Pseudomonadati</taxon>
        <taxon>Bacteroidota</taxon>
        <taxon>Chitinophagia</taxon>
        <taxon>Chitinophagales</taxon>
        <taxon>Chitinophagaceae</taxon>
        <taxon>Paraflavisolibacter</taxon>
    </lineage>
</organism>
<comment type="caution">
    <text evidence="2">The sequence shown here is derived from an EMBL/GenBank/DDBJ whole genome shotgun (WGS) entry which is preliminary data.</text>
</comment>
<feature type="compositionally biased region" description="Basic and acidic residues" evidence="1">
    <location>
        <begin position="182"/>
        <end position="194"/>
    </location>
</feature>
<gene>
    <name evidence="2" type="ORF">OCK74_25105</name>
</gene>
<dbReference type="RefSeq" id="WP_279299859.1">
    <property type="nucleotide sequence ID" value="NZ_JAOTIF010000033.1"/>
</dbReference>
<dbReference type="EMBL" id="JAOTIF010000033">
    <property type="protein sequence ID" value="MCU7552422.1"/>
    <property type="molecule type" value="Genomic_DNA"/>
</dbReference>
<proteinExistence type="predicted"/>
<reference evidence="2" key="1">
    <citation type="submission" date="2022-09" db="EMBL/GenBank/DDBJ databases">
        <authorList>
            <person name="Yuan C."/>
            <person name="Ke Z."/>
        </authorList>
    </citation>
    <scope>NUCLEOTIDE SEQUENCE</scope>
    <source>
        <strain evidence="2">LB-8</strain>
    </source>
</reference>
<evidence type="ECO:0000256" key="1">
    <source>
        <dbReference type="SAM" id="MobiDB-lite"/>
    </source>
</evidence>
<sequence>MKNIPLLLLILFFLFGNDLQSQMVTGVWKGRIGRQKAEVKIIQKGDSLTGTSYYYSAPGNYRRYSIKGFFEPTTNAVVWWDDQLIEEKSSTLGIGTPGKIPLLAKADFNCPGGGVMMLDGTAAPKEESDPNGSLHLDKISSSNFRDEWDYVIDNYIIGANNPDVIDSVALIAFRGPQPQQKTQDRPSEPVESPKKGMVVIPPMPSEPVVKSETPKPIIPSKPVTIEEKFVVRKSKFVMDIPLAGDSLELRFYDNAEIDGDSISLFLNQKMIFSHIRLTGKPYVVKLPIAELSESNELVMVAENLGRIPPNTSYMIAIVGEKRFEANLESTEETSALIRLTKPKIE</sequence>
<protein>
    <submittedName>
        <fullName evidence="2">Uncharacterized protein</fullName>
    </submittedName>
</protein>
<name>A0A9X2Y0Y1_9BACT</name>